<comment type="similarity">
    <text evidence="1">Belongs to the disease resistance NB-LRR family.</text>
</comment>
<dbReference type="InterPro" id="IPR041118">
    <property type="entry name" value="Rx_N"/>
</dbReference>
<keyword evidence="4" id="KW-0547">Nucleotide-binding</keyword>
<evidence type="ECO:0000256" key="5">
    <source>
        <dbReference type="ARBA" id="ARBA00022821"/>
    </source>
</evidence>
<protein>
    <recommendedName>
        <fullName evidence="7">Disease resistance N-terminal domain-containing protein</fullName>
    </recommendedName>
</protein>
<sequence>MADAAVTFLLENLQKLVLDQVHLISDAEYELSQLRNELEIMKSFLEDSAYKRVKGKVFKTLEKQIREVVYIAEDTIDSCISQAAAERSSFSLRSYLSTKRLGLAREVKTLREEKVKPVFDDARFRFAALPISDELDTRTKATIDQIRKVNYI</sequence>
<evidence type="ECO:0000256" key="3">
    <source>
        <dbReference type="ARBA" id="ARBA00022737"/>
    </source>
</evidence>
<dbReference type="Gene3D" id="1.20.5.4130">
    <property type="match status" value="1"/>
</dbReference>
<dbReference type="OrthoDB" id="913422at2759"/>
<dbReference type="Pfam" id="PF18052">
    <property type="entry name" value="Rx_N"/>
    <property type="match status" value="1"/>
</dbReference>
<evidence type="ECO:0000256" key="6">
    <source>
        <dbReference type="ARBA" id="ARBA00022840"/>
    </source>
</evidence>
<name>A0A2G9HEW4_9LAMI</name>
<reference evidence="9" key="1">
    <citation type="journal article" date="2018" name="Gigascience">
        <title>Genome assembly of the Pink Ipe (Handroanthus impetiginosus, Bignoniaceae), a highly valued, ecologically keystone Neotropical timber forest tree.</title>
        <authorList>
            <person name="Silva-Junior O.B."/>
            <person name="Grattapaglia D."/>
            <person name="Novaes E."/>
            <person name="Collevatti R.G."/>
        </authorList>
    </citation>
    <scope>NUCLEOTIDE SEQUENCE [LARGE SCALE GENOMIC DNA]</scope>
    <source>
        <strain evidence="9">cv. UFG-1</strain>
    </source>
</reference>
<evidence type="ECO:0000313" key="9">
    <source>
        <dbReference type="Proteomes" id="UP000231279"/>
    </source>
</evidence>
<dbReference type="AlphaFoldDB" id="A0A2G9HEW4"/>
<dbReference type="GO" id="GO:0006952">
    <property type="term" value="P:defense response"/>
    <property type="evidence" value="ECO:0007669"/>
    <property type="project" value="UniProtKB-KW"/>
</dbReference>
<proteinExistence type="inferred from homology"/>
<evidence type="ECO:0000256" key="2">
    <source>
        <dbReference type="ARBA" id="ARBA00022614"/>
    </source>
</evidence>
<dbReference type="STRING" id="429701.A0A2G9HEW4"/>
<evidence type="ECO:0000256" key="1">
    <source>
        <dbReference type="ARBA" id="ARBA00008894"/>
    </source>
</evidence>
<evidence type="ECO:0000259" key="7">
    <source>
        <dbReference type="Pfam" id="PF18052"/>
    </source>
</evidence>
<feature type="domain" description="Disease resistance N-terminal" evidence="7">
    <location>
        <begin position="5"/>
        <end position="90"/>
    </location>
</feature>
<accession>A0A2G9HEW4</accession>
<comment type="caution">
    <text evidence="8">The sequence shown here is derived from an EMBL/GenBank/DDBJ whole genome shotgun (WGS) entry which is preliminary data.</text>
</comment>
<dbReference type="InterPro" id="IPR038005">
    <property type="entry name" value="RX-like_CC"/>
</dbReference>
<dbReference type="GO" id="GO:0005524">
    <property type="term" value="F:ATP binding"/>
    <property type="evidence" value="ECO:0007669"/>
    <property type="project" value="UniProtKB-KW"/>
</dbReference>
<keyword evidence="9" id="KW-1185">Reference proteome</keyword>
<organism evidence="8 9">
    <name type="scientific">Handroanthus impetiginosus</name>
    <dbReference type="NCBI Taxonomy" id="429701"/>
    <lineage>
        <taxon>Eukaryota</taxon>
        <taxon>Viridiplantae</taxon>
        <taxon>Streptophyta</taxon>
        <taxon>Embryophyta</taxon>
        <taxon>Tracheophyta</taxon>
        <taxon>Spermatophyta</taxon>
        <taxon>Magnoliopsida</taxon>
        <taxon>eudicotyledons</taxon>
        <taxon>Gunneridae</taxon>
        <taxon>Pentapetalae</taxon>
        <taxon>asterids</taxon>
        <taxon>lamiids</taxon>
        <taxon>Lamiales</taxon>
        <taxon>Bignoniaceae</taxon>
        <taxon>Crescentiina</taxon>
        <taxon>Tabebuia alliance</taxon>
        <taxon>Handroanthus</taxon>
    </lineage>
</organism>
<keyword evidence="6" id="KW-0067">ATP-binding</keyword>
<dbReference type="Proteomes" id="UP000231279">
    <property type="component" value="Unassembled WGS sequence"/>
</dbReference>
<dbReference type="CDD" id="cd14798">
    <property type="entry name" value="RX-CC_like"/>
    <property type="match status" value="1"/>
</dbReference>
<keyword evidence="3" id="KW-0677">Repeat</keyword>
<gene>
    <name evidence="8" type="ORF">CDL12_11302</name>
</gene>
<dbReference type="EMBL" id="NKXS01001967">
    <property type="protein sequence ID" value="PIN16046.1"/>
    <property type="molecule type" value="Genomic_DNA"/>
</dbReference>
<keyword evidence="2" id="KW-0433">Leucine-rich repeat</keyword>
<keyword evidence="5" id="KW-0611">Plant defense</keyword>
<evidence type="ECO:0000256" key="4">
    <source>
        <dbReference type="ARBA" id="ARBA00022741"/>
    </source>
</evidence>
<evidence type="ECO:0000313" key="8">
    <source>
        <dbReference type="EMBL" id="PIN16046.1"/>
    </source>
</evidence>